<dbReference type="GO" id="GO:0005886">
    <property type="term" value="C:plasma membrane"/>
    <property type="evidence" value="ECO:0007669"/>
    <property type="project" value="TreeGrafter"/>
</dbReference>
<keyword evidence="10" id="KW-1015">Disulfide bond</keyword>
<evidence type="ECO:0000259" key="16">
    <source>
        <dbReference type="PROSITE" id="PS50145"/>
    </source>
</evidence>
<dbReference type="InterPro" id="IPR001293">
    <property type="entry name" value="Znf_TRAF"/>
</dbReference>
<feature type="chain" id="PRO_5035854034" description="EGF-like domain-containing protein" evidence="14">
    <location>
        <begin position="21"/>
        <end position="709"/>
    </location>
</feature>
<dbReference type="PROSITE" id="PS00010">
    <property type="entry name" value="ASX_HYDROXYL"/>
    <property type="match status" value="2"/>
</dbReference>
<reference evidence="17" key="1">
    <citation type="submission" date="2020-10" db="EMBL/GenBank/DDBJ databases">
        <authorList>
            <person name="Kikuchi T."/>
        </authorList>
    </citation>
    <scope>NUCLEOTIDE SEQUENCE</scope>
    <source>
        <strain evidence="17">NKZ352</strain>
    </source>
</reference>
<feature type="signal peptide" evidence="14">
    <location>
        <begin position="1"/>
        <end position="20"/>
    </location>
</feature>
<dbReference type="CDD" id="cd00054">
    <property type="entry name" value="EGF_CA"/>
    <property type="match status" value="1"/>
</dbReference>
<organism evidence="17 18">
    <name type="scientific">Caenorhabditis auriculariae</name>
    <dbReference type="NCBI Taxonomy" id="2777116"/>
    <lineage>
        <taxon>Eukaryota</taxon>
        <taxon>Metazoa</taxon>
        <taxon>Ecdysozoa</taxon>
        <taxon>Nematoda</taxon>
        <taxon>Chromadorea</taxon>
        <taxon>Rhabditida</taxon>
        <taxon>Rhabditina</taxon>
        <taxon>Rhabditomorpha</taxon>
        <taxon>Rhabditoidea</taxon>
        <taxon>Rhabditidae</taxon>
        <taxon>Peloderinae</taxon>
        <taxon>Caenorhabditis</taxon>
    </lineage>
</organism>
<comment type="subcellular location">
    <subcellularLocation>
        <location evidence="1">Membrane</location>
        <topology evidence="1">Single-pass membrane protein</topology>
    </subcellularLocation>
</comment>
<evidence type="ECO:0000256" key="12">
    <source>
        <dbReference type="PROSITE-ProRule" id="PRU00207"/>
    </source>
</evidence>
<keyword evidence="3" id="KW-0812">Transmembrane</keyword>
<evidence type="ECO:0000256" key="2">
    <source>
        <dbReference type="ARBA" id="ARBA00022536"/>
    </source>
</evidence>
<evidence type="ECO:0000256" key="1">
    <source>
        <dbReference type="ARBA" id="ARBA00004167"/>
    </source>
</evidence>
<keyword evidence="9" id="KW-0472">Membrane</keyword>
<dbReference type="CDD" id="cd00112">
    <property type="entry name" value="LDLa"/>
    <property type="match status" value="4"/>
</dbReference>
<dbReference type="SMART" id="SM00181">
    <property type="entry name" value="EGF"/>
    <property type="match status" value="5"/>
</dbReference>
<evidence type="ECO:0000256" key="7">
    <source>
        <dbReference type="ARBA" id="ARBA00022833"/>
    </source>
</evidence>
<dbReference type="Pfam" id="PF00057">
    <property type="entry name" value="Ldl_recept_a"/>
    <property type="match status" value="2"/>
</dbReference>
<sequence length="709" mass="77156">MHLDSRLIPWLLLISGSVVGSRRNCSKEEFRCFVGGDCVSIKKWQDGIDDCPDASDEACLPWQFDCQFGSPRCVASKKLKDGKIDCYSGFDEGCPPHYFVCKDRSKCIEPWRFLDGKKDCADGSDEPCPQSQFPCADGSKCIEGKRFQDGREDCADHSDEECTGAQFSCSCGAVRCVSREAVGDGSWDCEDGSDELFNDTHAENSKCKDGKPRRSGTHTLSLGKLQLCPATVVNPCKPELGQICILVGGTWRCVCKLGTVRPLGSAKCVPVELLERYMRNPVTNCSELSDQLKEQFGALKDLEISRIQSAKFKPNSEIRRSPQKILFSGTTAMSRGDGFLHSGGEDIPFMFAVETTSISAHTIDTYALESDEDLSDTFTNKPLRDENGCNPSDRSTCAAKHQSCQKQADGAFRCACEANTVFADGECKVLRDECAEKSNDCDPTALCMDSPLSYECLCREGFLDISLEPRSRPGRKCLKLVNECAHGTLNNCSPNAKCLDKPAGFTCRKIESTNFVEGAKTDLSTFRRKALVHLEEIVQEVSFVAFFKPSPTVNECSQGSHDCDKMASCHDLPVGYNCKCPFGFTDVSPDQTKPGRTCAQVSLDCAGCNSTRAHCVSTKGGSLVCACLPGYVDMSPITPGQNCQPLKGRLQNGPEINFSFSIFVLMLSIDPSTAIGLRNDGAEGGEGRTDVSSQVPPGHASISTFELSL</sequence>
<evidence type="ECO:0000256" key="3">
    <source>
        <dbReference type="ARBA" id="ARBA00022692"/>
    </source>
</evidence>
<keyword evidence="2 11" id="KW-0245">EGF-like domain</keyword>
<dbReference type="SUPFAM" id="SSF57196">
    <property type="entry name" value="EGF/Laminin"/>
    <property type="match status" value="2"/>
</dbReference>
<comment type="caution">
    <text evidence="11">Lacks conserved residue(s) required for the propagation of feature annotation.</text>
</comment>
<proteinExistence type="predicted"/>
<name>A0A8S1GXJ8_9PELO</name>
<keyword evidence="6 12" id="KW-0863">Zinc-finger</keyword>
<feature type="domain" description="EGF-like" evidence="15">
    <location>
        <begin position="552"/>
        <end position="590"/>
    </location>
</feature>
<dbReference type="SMART" id="SM00179">
    <property type="entry name" value="EGF_CA"/>
    <property type="match status" value="2"/>
</dbReference>
<evidence type="ECO:0000259" key="15">
    <source>
        <dbReference type="PROSITE" id="PS50026"/>
    </source>
</evidence>
<dbReference type="InterPro" id="IPR049883">
    <property type="entry name" value="NOTCH1_EGF-like"/>
</dbReference>
<keyword evidence="18" id="KW-1185">Reference proteome</keyword>
<dbReference type="GO" id="GO:0008270">
    <property type="term" value="F:zinc ion binding"/>
    <property type="evidence" value="ECO:0007669"/>
    <property type="project" value="UniProtKB-KW"/>
</dbReference>
<dbReference type="InterPro" id="IPR036055">
    <property type="entry name" value="LDL_receptor-like_sf"/>
</dbReference>
<feature type="region of interest" description="Disordered" evidence="13">
    <location>
        <begin position="678"/>
        <end position="709"/>
    </location>
</feature>
<keyword evidence="7 12" id="KW-0862">Zinc</keyword>
<gene>
    <name evidence="17" type="ORF">CAUJ_LOCUS3532</name>
</gene>
<dbReference type="Gene3D" id="4.10.400.10">
    <property type="entry name" value="Low-density Lipoprotein Receptor"/>
    <property type="match status" value="4"/>
</dbReference>
<protein>
    <recommendedName>
        <fullName evidence="19">EGF-like domain-containing protein</fullName>
    </recommendedName>
</protein>
<feature type="zinc finger region" description="TRAF-type" evidence="12">
    <location>
        <begin position="128"/>
        <end position="179"/>
    </location>
</feature>
<evidence type="ECO:0008006" key="19">
    <source>
        <dbReference type="Google" id="ProtNLM"/>
    </source>
</evidence>
<dbReference type="InterPro" id="IPR002172">
    <property type="entry name" value="LDrepeatLR_classA_rpt"/>
</dbReference>
<dbReference type="InterPro" id="IPR000152">
    <property type="entry name" value="EGF-type_Asp/Asn_hydroxyl_site"/>
</dbReference>
<dbReference type="Proteomes" id="UP000835052">
    <property type="component" value="Unassembled WGS sequence"/>
</dbReference>
<dbReference type="PRINTS" id="PR00261">
    <property type="entry name" value="LDLRECEPTOR"/>
</dbReference>
<dbReference type="InterPro" id="IPR001881">
    <property type="entry name" value="EGF-like_Ca-bd_dom"/>
</dbReference>
<dbReference type="GO" id="GO:0005509">
    <property type="term" value="F:calcium ion binding"/>
    <property type="evidence" value="ECO:0007669"/>
    <property type="project" value="InterPro"/>
</dbReference>
<dbReference type="PROSITE" id="PS50026">
    <property type="entry name" value="EGF_3"/>
    <property type="match status" value="2"/>
</dbReference>
<evidence type="ECO:0000256" key="11">
    <source>
        <dbReference type="PROSITE-ProRule" id="PRU00076"/>
    </source>
</evidence>
<feature type="compositionally biased region" description="Polar residues" evidence="13">
    <location>
        <begin position="690"/>
        <end position="709"/>
    </location>
</feature>
<evidence type="ECO:0000256" key="6">
    <source>
        <dbReference type="ARBA" id="ARBA00022771"/>
    </source>
</evidence>
<evidence type="ECO:0000256" key="4">
    <source>
        <dbReference type="ARBA" id="ARBA00022723"/>
    </source>
</evidence>
<dbReference type="InterPro" id="IPR050685">
    <property type="entry name" value="LDLR"/>
</dbReference>
<dbReference type="PROSITE" id="PS50068">
    <property type="entry name" value="LDLRA_2"/>
    <property type="match status" value="5"/>
</dbReference>
<keyword evidence="5" id="KW-0677">Repeat</keyword>
<evidence type="ECO:0000256" key="8">
    <source>
        <dbReference type="ARBA" id="ARBA00022989"/>
    </source>
</evidence>
<dbReference type="PANTHER" id="PTHR24270">
    <property type="entry name" value="LOW-DENSITY LIPOPROTEIN RECEPTOR-RELATED"/>
    <property type="match status" value="1"/>
</dbReference>
<feature type="domain" description="TRAF-type" evidence="16">
    <location>
        <begin position="128"/>
        <end position="179"/>
    </location>
</feature>
<keyword evidence="14" id="KW-0732">Signal</keyword>
<evidence type="ECO:0000256" key="10">
    <source>
        <dbReference type="ARBA" id="ARBA00023157"/>
    </source>
</evidence>
<evidence type="ECO:0000313" key="18">
    <source>
        <dbReference type="Proteomes" id="UP000835052"/>
    </source>
</evidence>
<keyword evidence="4 12" id="KW-0479">Metal-binding</keyword>
<evidence type="ECO:0000256" key="13">
    <source>
        <dbReference type="SAM" id="MobiDB-lite"/>
    </source>
</evidence>
<dbReference type="OrthoDB" id="6516201at2759"/>
<dbReference type="SUPFAM" id="SSF57424">
    <property type="entry name" value="LDL receptor-like module"/>
    <property type="match status" value="4"/>
</dbReference>
<dbReference type="Gene3D" id="2.10.25.10">
    <property type="entry name" value="Laminin"/>
    <property type="match status" value="3"/>
</dbReference>
<feature type="domain" description="EGF-like" evidence="15">
    <location>
        <begin position="430"/>
        <end position="468"/>
    </location>
</feature>
<keyword evidence="8" id="KW-1133">Transmembrane helix</keyword>
<evidence type="ECO:0000256" key="14">
    <source>
        <dbReference type="SAM" id="SignalP"/>
    </source>
</evidence>
<dbReference type="Pfam" id="PF07645">
    <property type="entry name" value="EGF_CA"/>
    <property type="match status" value="2"/>
</dbReference>
<dbReference type="SMART" id="SM00192">
    <property type="entry name" value="LDLa"/>
    <property type="match status" value="5"/>
</dbReference>
<dbReference type="AlphaFoldDB" id="A0A8S1GXJ8"/>
<dbReference type="PROSITE" id="PS50145">
    <property type="entry name" value="ZF_TRAF"/>
    <property type="match status" value="1"/>
</dbReference>
<evidence type="ECO:0000313" key="17">
    <source>
        <dbReference type="EMBL" id="CAD6187613.1"/>
    </source>
</evidence>
<dbReference type="EMBL" id="CAJGYM010000007">
    <property type="protein sequence ID" value="CAD6187613.1"/>
    <property type="molecule type" value="Genomic_DNA"/>
</dbReference>
<evidence type="ECO:0000256" key="9">
    <source>
        <dbReference type="ARBA" id="ARBA00023136"/>
    </source>
</evidence>
<dbReference type="GO" id="GO:0016192">
    <property type="term" value="P:vesicle-mediated transport"/>
    <property type="evidence" value="ECO:0007669"/>
    <property type="project" value="UniProtKB-ARBA"/>
</dbReference>
<dbReference type="InterPro" id="IPR000742">
    <property type="entry name" value="EGF"/>
</dbReference>
<comment type="caution">
    <text evidence="17">The sequence shown here is derived from an EMBL/GenBank/DDBJ whole genome shotgun (WGS) entry which is preliminary data.</text>
</comment>
<accession>A0A8S1GXJ8</accession>
<evidence type="ECO:0000256" key="5">
    <source>
        <dbReference type="ARBA" id="ARBA00022737"/>
    </source>
</evidence>
<dbReference type="PANTHER" id="PTHR24270:SF59">
    <property type="entry name" value="LDL RECEPTOR REPEAT-CONTAINING PROTEIN EGG-1-RELATED"/>
    <property type="match status" value="1"/>
</dbReference>